<dbReference type="GO" id="GO:0016887">
    <property type="term" value="F:ATP hydrolysis activity"/>
    <property type="evidence" value="ECO:0007669"/>
    <property type="project" value="InterPro"/>
</dbReference>
<organism evidence="8 9">
    <name type="scientific">Heterorhabditis bacteriophora</name>
    <name type="common">Entomopathogenic nematode worm</name>
    <dbReference type="NCBI Taxonomy" id="37862"/>
    <lineage>
        <taxon>Eukaryota</taxon>
        <taxon>Metazoa</taxon>
        <taxon>Ecdysozoa</taxon>
        <taxon>Nematoda</taxon>
        <taxon>Chromadorea</taxon>
        <taxon>Rhabditida</taxon>
        <taxon>Rhabditina</taxon>
        <taxon>Rhabditomorpha</taxon>
        <taxon>Strongyloidea</taxon>
        <taxon>Heterorhabditidae</taxon>
        <taxon>Heterorhabditis</taxon>
    </lineage>
</organism>
<comment type="subcellular location">
    <subcellularLocation>
        <location evidence="1">Membrane</location>
        <topology evidence="1">Multi-pass membrane protein</topology>
    </subcellularLocation>
</comment>
<keyword evidence="4" id="KW-0812">Transmembrane</keyword>
<dbReference type="SUPFAM" id="SSF52540">
    <property type="entry name" value="P-loop containing nucleoside triphosphate hydrolases"/>
    <property type="match status" value="1"/>
</dbReference>
<dbReference type="Gene3D" id="3.40.50.300">
    <property type="entry name" value="P-loop containing nucleotide triphosphate hydrolases"/>
    <property type="match status" value="1"/>
</dbReference>
<protein>
    <submittedName>
        <fullName evidence="9">ABC transporter domain-containing protein</fullName>
    </submittedName>
</protein>
<dbReference type="GO" id="GO:0042626">
    <property type="term" value="F:ATPase-coupled transmembrane transporter activity"/>
    <property type="evidence" value="ECO:0007669"/>
    <property type="project" value="TreeGrafter"/>
</dbReference>
<evidence type="ECO:0000256" key="1">
    <source>
        <dbReference type="ARBA" id="ARBA00004141"/>
    </source>
</evidence>
<sequence length="86" mass="9652">MGTCYTYEEKMKKVDEVIKEMNLTECQNTLIGIPNRTKGISVGEKKRLSFATEVLTNPSILYCDEPTSGLDAFMASQVVLLIYILL</sequence>
<accession>A0A1I7XIJ5</accession>
<comment type="similarity">
    <text evidence="2">Belongs to the ABC transporter superfamily. ABCG family. Eye pigment precursor importer (TC 3.A.1.204) subfamily.</text>
</comment>
<dbReference type="PANTHER" id="PTHR48041:SF104">
    <property type="entry name" value="ABC TRANSPORTER DOMAIN-CONTAINING PROTEIN"/>
    <property type="match status" value="1"/>
</dbReference>
<dbReference type="PANTHER" id="PTHR48041">
    <property type="entry name" value="ABC TRANSPORTER G FAMILY MEMBER 28"/>
    <property type="match status" value="1"/>
</dbReference>
<keyword evidence="8" id="KW-1185">Reference proteome</keyword>
<evidence type="ECO:0000259" key="7">
    <source>
        <dbReference type="Pfam" id="PF00005"/>
    </source>
</evidence>
<evidence type="ECO:0000313" key="8">
    <source>
        <dbReference type="Proteomes" id="UP000095283"/>
    </source>
</evidence>
<dbReference type="GO" id="GO:0005886">
    <property type="term" value="C:plasma membrane"/>
    <property type="evidence" value="ECO:0007669"/>
    <property type="project" value="TreeGrafter"/>
</dbReference>
<evidence type="ECO:0000256" key="6">
    <source>
        <dbReference type="ARBA" id="ARBA00023136"/>
    </source>
</evidence>
<evidence type="ECO:0000256" key="4">
    <source>
        <dbReference type="ARBA" id="ARBA00022692"/>
    </source>
</evidence>
<dbReference type="InterPro" id="IPR050352">
    <property type="entry name" value="ABCG_transporters"/>
</dbReference>
<dbReference type="WBParaSite" id="Hba_17135">
    <property type="protein sequence ID" value="Hba_17135"/>
    <property type="gene ID" value="Hba_17135"/>
</dbReference>
<dbReference type="InterPro" id="IPR003439">
    <property type="entry name" value="ABC_transporter-like_ATP-bd"/>
</dbReference>
<evidence type="ECO:0000256" key="5">
    <source>
        <dbReference type="ARBA" id="ARBA00022989"/>
    </source>
</evidence>
<dbReference type="InterPro" id="IPR027417">
    <property type="entry name" value="P-loop_NTPase"/>
</dbReference>
<keyword evidence="3" id="KW-0813">Transport</keyword>
<keyword evidence="6" id="KW-0472">Membrane</keyword>
<evidence type="ECO:0000313" key="9">
    <source>
        <dbReference type="WBParaSite" id="Hba_17135"/>
    </source>
</evidence>
<feature type="domain" description="ABC transporter" evidence="7">
    <location>
        <begin position="10"/>
        <end position="68"/>
    </location>
</feature>
<evidence type="ECO:0000256" key="2">
    <source>
        <dbReference type="ARBA" id="ARBA00005814"/>
    </source>
</evidence>
<evidence type="ECO:0000256" key="3">
    <source>
        <dbReference type="ARBA" id="ARBA00022448"/>
    </source>
</evidence>
<name>A0A1I7XIJ5_HETBA</name>
<reference evidence="9" key="1">
    <citation type="submission" date="2016-11" db="UniProtKB">
        <authorList>
            <consortium name="WormBaseParasite"/>
        </authorList>
    </citation>
    <scope>IDENTIFICATION</scope>
</reference>
<dbReference type="Proteomes" id="UP000095283">
    <property type="component" value="Unplaced"/>
</dbReference>
<keyword evidence="5" id="KW-1133">Transmembrane helix</keyword>
<dbReference type="GO" id="GO:0005524">
    <property type="term" value="F:ATP binding"/>
    <property type="evidence" value="ECO:0007669"/>
    <property type="project" value="InterPro"/>
</dbReference>
<dbReference type="AlphaFoldDB" id="A0A1I7XIJ5"/>
<dbReference type="Pfam" id="PF00005">
    <property type="entry name" value="ABC_tran"/>
    <property type="match status" value="1"/>
</dbReference>
<proteinExistence type="inferred from homology"/>